<sequence>MIVRRTAAALAVALGLTACATQLRAMPGSPIVVTLGDSVPAGTACSCTPFPDLYARMLSPRAQSVNLAQPGFTTADVQDQISHGGIRDSLRAASVVLVMAGANDMAEAIDDGDDYVSAAQRVGAAMSSIVNAVRADHGSPVKILVLGYWNVVKDGDVGLAEYGADGLKAAKQATSYDNDALRQAAGQSGATFLTTSALFTGDPTGLLAADGDHPNAAGHQAIAHMLYGADPEP</sequence>
<evidence type="ECO:0000313" key="3">
    <source>
        <dbReference type="EMBL" id="BCJ47787.1"/>
    </source>
</evidence>
<evidence type="ECO:0000259" key="2">
    <source>
        <dbReference type="Pfam" id="PF13472"/>
    </source>
</evidence>
<dbReference type="RefSeq" id="WP_229829978.1">
    <property type="nucleotide sequence ID" value="NZ_AP023356.1"/>
</dbReference>
<dbReference type="SUPFAM" id="SSF52266">
    <property type="entry name" value="SGNH hydrolase"/>
    <property type="match status" value="1"/>
</dbReference>
<protein>
    <recommendedName>
        <fullName evidence="2">SGNH hydrolase-type esterase domain-containing protein</fullName>
    </recommendedName>
</protein>
<dbReference type="EMBL" id="AP023356">
    <property type="protein sequence ID" value="BCJ47787.1"/>
    <property type="molecule type" value="Genomic_DNA"/>
</dbReference>
<evidence type="ECO:0000256" key="1">
    <source>
        <dbReference type="SAM" id="SignalP"/>
    </source>
</evidence>
<keyword evidence="4" id="KW-1185">Reference proteome</keyword>
<proteinExistence type="predicted"/>
<gene>
    <name evidence="3" type="ORF">Aiant_84440</name>
</gene>
<feature type="signal peptide" evidence="1">
    <location>
        <begin position="1"/>
        <end position="25"/>
    </location>
</feature>
<dbReference type="Proteomes" id="UP000676967">
    <property type="component" value="Chromosome"/>
</dbReference>
<evidence type="ECO:0000313" key="4">
    <source>
        <dbReference type="Proteomes" id="UP000676967"/>
    </source>
</evidence>
<dbReference type="Pfam" id="PF13472">
    <property type="entry name" value="Lipase_GDSL_2"/>
    <property type="match status" value="1"/>
</dbReference>
<dbReference type="InterPro" id="IPR013830">
    <property type="entry name" value="SGNH_hydro"/>
</dbReference>
<reference evidence="3 4" key="1">
    <citation type="submission" date="2020-08" db="EMBL/GenBank/DDBJ databases">
        <title>Whole genome shotgun sequence of Actinoplanes ianthinogenes NBRC 13996.</title>
        <authorList>
            <person name="Komaki H."/>
            <person name="Tamura T."/>
        </authorList>
    </citation>
    <scope>NUCLEOTIDE SEQUENCE [LARGE SCALE GENOMIC DNA]</scope>
    <source>
        <strain evidence="3 4">NBRC 13996</strain>
    </source>
</reference>
<feature type="domain" description="SGNH hydrolase-type esterase" evidence="2">
    <location>
        <begin position="35"/>
        <end position="221"/>
    </location>
</feature>
<dbReference type="CDD" id="cd00229">
    <property type="entry name" value="SGNH_hydrolase"/>
    <property type="match status" value="1"/>
</dbReference>
<feature type="chain" id="PRO_5047514792" description="SGNH hydrolase-type esterase domain-containing protein" evidence="1">
    <location>
        <begin position="26"/>
        <end position="233"/>
    </location>
</feature>
<keyword evidence="1" id="KW-0732">Signal</keyword>
<accession>A0ABN6CRH0</accession>
<dbReference type="Gene3D" id="3.40.50.1110">
    <property type="entry name" value="SGNH hydrolase"/>
    <property type="match status" value="1"/>
</dbReference>
<dbReference type="PROSITE" id="PS51257">
    <property type="entry name" value="PROKAR_LIPOPROTEIN"/>
    <property type="match status" value="1"/>
</dbReference>
<organism evidence="3 4">
    <name type="scientific">Actinoplanes ianthinogenes</name>
    <dbReference type="NCBI Taxonomy" id="122358"/>
    <lineage>
        <taxon>Bacteria</taxon>
        <taxon>Bacillati</taxon>
        <taxon>Actinomycetota</taxon>
        <taxon>Actinomycetes</taxon>
        <taxon>Micromonosporales</taxon>
        <taxon>Micromonosporaceae</taxon>
        <taxon>Actinoplanes</taxon>
    </lineage>
</organism>
<name>A0ABN6CRH0_9ACTN</name>
<dbReference type="InterPro" id="IPR036514">
    <property type="entry name" value="SGNH_hydro_sf"/>
</dbReference>